<sequence length="68" mass="7087">MIPAIALMLPILGYVGPGPGLTMLTALFGLLATLAIALGAIAIWPIRMMLRKLRNGRNQPGTADSASN</sequence>
<dbReference type="EMBL" id="JAMXLR010000062">
    <property type="protein sequence ID" value="MCO6045957.1"/>
    <property type="molecule type" value="Genomic_DNA"/>
</dbReference>
<evidence type="ECO:0000313" key="3">
    <source>
        <dbReference type="Proteomes" id="UP001155241"/>
    </source>
</evidence>
<protein>
    <submittedName>
        <fullName evidence="2">Uncharacterized protein</fullName>
    </submittedName>
</protein>
<evidence type="ECO:0000256" key="1">
    <source>
        <dbReference type="SAM" id="Phobius"/>
    </source>
</evidence>
<accession>A0A9X2JHY6</accession>
<reference evidence="2" key="1">
    <citation type="submission" date="2022-06" db="EMBL/GenBank/DDBJ databases">
        <title>Aeoliella straminimaris, a novel planctomycete from sediments.</title>
        <authorList>
            <person name="Vitorino I.R."/>
            <person name="Lage O.M."/>
        </authorList>
    </citation>
    <scope>NUCLEOTIDE SEQUENCE</scope>
    <source>
        <strain evidence="2">ICT_H6.2</strain>
    </source>
</reference>
<comment type="caution">
    <text evidence="2">The sequence shown here is derived from an EMBL/GenBank/DDBJ whole genome shotgun (WGS) entry which is preliminary data.</text>
</comment>
<organism evidence="2 3">
    <name type="scientific">Aeoliella straminimaris</name>
    <dbReference type="NCBI Taxonomy" id="2954799"/>
    <lineage>
        <taxon>Bacteria</taxon>
        <taxon>Pseudomonadati</taxon>
        <taxon>Planctomycetota</taxon>
        <taxon>Planctomycetia</taxon>
        <taxon>Pirellulales</taxon>
        <taxon>Lacipirellulaceae</taxon>
        <taxon>Aeoliella</taxon>
    </lineage>
</organism>
<dbReference type="Proteomes" id="UP001155241">
    <property type="component" value="Unassembled WGS sequence"/>
</dbReference>
<feature type="transmembrane region" description="Helical" evidence="1">
    <location>
        <begin position="23"/>
        <end position="44"/>
    </location>
</feature>
<dbReference type="RefSeq" id="WP_252854072.1">
    <property type="nucleotide sequence ID" value="NZ_JAMXLR010000062.1"/>
</dbReference>
<keyword evidence="3" id="KW-1185">Reference proteome</keyword>
<keyword evidence="1" id="KW-0812">Transmembrane</keyword>
<gene>
    <name evidence="2" type="ORF">NG895_18820</name>
</gene>
<dbReference type="AlphaFoldDB" id="A0A9X2JHY6"/>
<name>A0A9X2JHY6_9BACT</name>
<keyword evidence="1" id="KW-1133">Transmembrane helix</keyword>
<evidence type="ECO:0000313" key="2">
    <source>
        <dbReference type="EMBL" id="MCO6045957.1"/>
    </source>
</evidence>
<proteinExistence type="predicted"/>
<keyword evidence="1" id="KW-0472">Membrane</keyword>